<evidence type="ECO:0000313" key="2">
    <source>
        <dbReference type="Proteomes" id="UP000546162"/>
    </source>
</evidence>
<evidence type="ECO:0000313" key="1">
    <source>
        <dbReference type="EMBL" id="MBB4738315.1"/>
    </source>
</evidence>
<reference evidence="1 2" key="1">
    <citation type="submission" date="2020-08" db="EMBL/GenBank/DDBJ databases">
        <title>Sequencing the genomes of 1000 actinobacteria strains.</title>
        <authorList>
            <person name="Klenk H.-P."/>
        </authorList>
    </citation>
    <scope>NUCLEOTIDE SEQUENCE [LARGE SCALE GENOMIC DNA]</scope>
    <source>
        <strain evidence="1 2">DSM 45809</strain>
    </source>
</reference>
<accession>A0A7W7M634</accession>
<comment type="caution">
    <text evidence="1">The sequence shown here is derived from an EMBL/GenBank/DDBJ whole genome shotgun (WGS) entry which is preliminary data.</text>
</comment>
<dbReference type="AlphaFoldDB" id="A0A7W7M634"/>
<name>A0A7W7M634_9ACTN</name>
<protein>
    <submittedName>
        <fullName evidence="1">Uncharacterized protein</fullName>
    </submittedName>
</protein>
<dbReference type="EMBL" id="JACHNB010000001">
    <property type="protein sequence ID" value="MBB4738315.1"/>
    <property type="molecule type" value="Genomic_DNA"/>
</dbReference>
<dbReference type="RefSeq" id="WP_185038598.1">
    <property type="nucleotide sequence ID" value="NZ_BAABFG010000005.1"/>
</dbReference>
<keyword evidence="2" id="KW-1185">Reference proteome</keyword>
<proteinExistence type="predicted"/>
<dbReference type="Proteomes" id="UP000546162">
    <property type="component" value="Unassembled WGS sequence"/>
</dbReference>
<organism evidence="1 2">
    <name type="scientific">Actinoplanes octamycinicus</name>
    <dbReference type="NCBI Taxonomy" id="135948"/>
    <lineage>
        <taxon>Bacteria</taxon>
        <taxon>Bacillati</taxon>
        <taxon>Actinomycetota</taxon>
        <taxon>Actinomycetes</taxon>
        <taxon>Micromonosporales</taxon>
        <taxon>Micromonosporaceae</taxon>
        <taxon>Actinoplanes</taxon>
    </lineage>
</organism>
<gene>
    <name evidence="1" type="ORF">BJY16_001774</name>
</gene>
<sequence length="137" mass="15282">MTDAQLIDRLIEQAAQAPDWRSSCARPGHLPLFNYWGPVMYLTSAGDVIRDDEEGGQLRLADPDERNFGLARAADLYPELAHLRPRRPQAAVTCDLCRGQGRVVVSRGKTSPWPDGYELRSFLYCSGCNSLGWTLTD</sequence>